<evidence type="ECO:0000313" key="4">
    <source>
        <dbReference type="EMBL" id="KAK4728346.1"/>
    </source>
</evidence>
<organism evidence="4 5">
    <name type="scientific">Solanum pinnatisectum</name>
    <name type="common">tansyleaf nightshade</name>
    <dbReference type="NCBI Taxonomy" id="50273"/>
    <lineage>
        <taxon>Eukaryota</taxon>
        <taxon>Viridiplantae</taxon>
        <taxon>Streptophyta</taxon>
        <taxon>Embryophyta</taxon>
        <taxon>Tracheophyta</taxon>
        <taxon>Spermatophyta</taxon>
        <taxon>Magnoliopsida</taxon>
        <taxon>eudicotyledons</taxon>
        <taxon>Gunneridae</taxon>
        <taxon>Pentapetalae</taxon>
        <taxon>asterids</taxon>
        <taxon>lamiids</taxon>
        <taxon>Solanales</taxon>
        <taxon>Solanaceae</taxon>
        <taxon>Solanoideae</taxon>
        <taxon>Solaneae</taxon>
        <taxon>Solanum</taxon>
    </lineage>
</organism>
<dbReference type="Pfam" id="PF13920">
    <property type="entry name" value="zf-C3HC4_3"/>
    <property type="match status" value="1"/>
</dbReference>
<feature type="domain" description="RING-type" evidence="3">
    <location>
        <begin position="330"/>
        <end position="370"/>
    </location>
</feature>
<dbReference type="PANTHER" id="PTHR46405:SF3">
    <property type="entry name" value="RING_U-BOX SUPERFAMILY PROTEIN"/>
    <property type="match status" value="1"/>
</dbReference>
<evidence type="ECO:0000256" key="2">
    <source>
        <dbReference type="SAM" id="Coils"/>
    </source>
</evidence>
<proteinExistence type="predicted"/>
<dbReference type="PROSITE" id="PS50089">
    <property type="entry name" value="ZF_RING_2"/>
    <property type="match status" value="1"/>
</dbReference>
<dbReference type="Gene3D" id="3.30.40.10">
    <property type="entry name" value="Zinc/RING finger domain, C3HC4 (zinc finger)"/>
    <property type="match status" value="1"/>
</dbReference>
<evidence type="ECO:0000313" key="5">
    <source>
        <dbReference type="Proteomes" id="UP001311915"/>
    </source>
</evidence>
<accession>A0AAV9LRK1</accession>
<protein>
    <recommendedName>
        <fullName evidence="3">RING-type domain-containing protein</fullName>
    </recommendedName>
</protein>
<dbReference type="EMBL" id="JAWPEI010000004">
    <property type="protein sequence ID" value="KAK4728346.1"/>
    <property type="molecule type" value="Genomic_DNA"/>
</dbReference>
<comment type="caution">
    <text evidence="4">The sequence shown here is derived from an EMBL/GenBank/DDBJ whole genome shotgun (WGS) entry which is preliminary data.</text>
</comment>
<dbReference type="InterPro" id="IPR001841">
    <property type="entry name" value="Znf_RING"/>
</dbReference>
<dbReference type="SUPFAM" id="SSF57850">
    <property type="entry name" value="RING/U-box"/>
    <property type="match status" value="1"/>
</dbReference>
<keyword evidence="1" id="KW-0863">Zinc-finger</keyword>
<gene>
    <name evidence="4" type="ORF">R3W88_021334</name>
</gene>
<evidence type="ECO:0000256" key="1">
    <source>
        <dbReference type="PROSITE-ProRule" id="PRU00175"/>
    </source>
</evidence>
<dbReference type="SMART" id="SM00184">
    <property type="entry name" value="RING"/>
    <property type="match status" value="1"/>
</dbReference>
<evidence type="ECO:0000259" key="3">
    <source>
        <dbReference type="PROSITE" id="PS50089"/>
    </source>
</evidence>
<dbReference type="PANTHER" id="PTHR46405">
    <property type="entry name" value="OS05G0141500 PROTEIN"/>
    <property type="match status" value="1"/>
</dbReference>
<dbReference type="GO" id="GO:0008270">
    <property type="term" value="F:zinc ion binding"/>
    <property type="evidence" value="ECO:0007669"/>
    <property type="project" value="UniProtKB-KW"/>
</dbReference>
<dbReference type="InterPro" id="IPR046934">
    <property type="entry name" value="PIR2-like"/>
</dbReference>
<keyword evidence="5" id="KW-1185">Reference proteome</keyword>
<dbReference type="AlphaFoldDB" id="A0AAV9LRK1"/>
<dbReference type="CDD" id="cd23128">
    <property type="entry name" value="RING-HC_MIP1-like"/>
    <property type="match status" value="1"/>
</dbReference>
<feature type="coiled-coil region" evidence="2">
    <location>
        <begin position="150"/>
        <end position="233"/>
    </location>
</feature>
<feature type="coiled-coil region" evidence="2">
    <location>
        <begin position="270"/>
        <end position="297"/>
    </location>
</feature>
<name>A0AAV9LRK1_9SOLN</name>
<keyword evidence="2" id="KW-0175">Coiled coil</keyword>
<reference evidence="4 5" key="1">
    <citation type="submission" date="2023-10" db="EMBL/GenBank/DDBJ databases">
        <title>Genome-Wide Identification Analysis in wild type Solanum Pinnatisectum Reveals Some Genes Defensing Phytophthora Infestans.</title>
        <authorList>
            <person name="Sun C."/>
        </authorList>
    </citation>
    <scope>NUCLEOTIDE SEQUENCE [LARGE SCALE GENOMIC DNA]</scope>
    <source>
        <strain evidence="4">LQN</strain>
        <tissue evidence="4">Leaf</tissue>
    </source>
</reference>
<keyword evidence="1" id="KW-0479">Metal-binding</keyword>
<dbReference type="InterPro" id="IPR013083">
    <property type="entry name" value="Znf_RING/FYVE/PHD"/>
</dbReference>
<keyword evidence="1" id="KW-0862">Zinc</keyword>
<dbReference type="Proteomes" id="UP001311915">
    <property type="component" value="Unassembled WGS sequence"/>
</dbReference>
<sequence length="384" mass="44763">MDFSDSFKDLRYPNRFNLSPSMKALLKRNITTFTVGLRKHSEYGRNLSSGSISRFEGGVKKIDKYEIMQNQNVISSSLSKFHHLNFNENSKQIEDFERQVNKRKYWAYQKVMQVAYKLRTSMKTLINLGKRMKIVVQETSNLVDSGNLIKKKIENENDEIRAEIEAYKLRASEYETTRLEALKQEKKCRKKLKVWEKQKKKLQDNIAAEKQVLLDLQQQLVEGERTKKEVEAKWKQEQRATGQALSLLKEETFLNKEAKATNKIMLMDMRLSFEIESQQYKDELQRLHQELSRLKASNEVPERDAAKMLHDIDRLEVCFSNKDESSVRKCVICKKGEVSVVFLPCAHQVICANCNDNYGNNGRAICPSCRVPIERRIWVFGATS</sequence>